<dbReference type="NCBIfam" id="TIGR00177">
    <property type="entry name" value="molyb_syn"/>
    <property type="match status" value="1"/>
</dbReference>
<evidence type="ECO:0000313" key="4">
    <source>
        <dbReference type="Proteomes" id="UP000242662"/>
    </source>
</evidence>
<dbReference type="Pfam" id="PF00994">
    <property type="entry name" value="MoCF_biosynth"/>
    <property type="match status" value="1"/>
</dbReference>
<dbReference type="STRING" id="1464122.SAMN05421737_108160"/>
<dbReference type="InterPro" id="IPR008136">
    <property type="entry name" value="CinA_C"/>
</dbReference>
<organism evidence="3 4">
    <name type="scientific">Shouchella lonarensis</name>
    <dbReference type="NCBI Taxonomy" id="1464122"/>
    <lineage>
        <taxon>Bacteria</taxon>
        <taxon>Bacillati</taxon>
        <taxon>Bacillota</taxon>
        <taxon>Bacilli</taxon>
        <taxon>Bacillales</taxon>
        <taxon>Bacillaceae</taxon>
        <taxon>Shouchella</taxon>
    </lineage>
</organism>
<dbReference type="InterPro" id="IPR041424">
    <property type="entry name" value="CinA_KH"/>
</dbReference>
<dbReference type="NCBIfam" id="TIGR00199">
    <property type="entry name" value="PncC_domain"/>
    <property type="match status" value="1"/>
</dbReference>
<dbReference type="Pfam" id="PF02464">
    <property type="entry name" value="CinA"/>
    <property type="match status" value="1"/>
</dbReference>
<dbReference type="InterPro" id="IPR036653">
    <property type="entry name" value="CinA-like_C"/>
</dbReference>
<dbReference type="SUPFAM" id="SSF142433">
    <property type="entry name" value="CinA-like"/>
    <property type="match status" value="1"/>
</dbReference>
<dbReference type="AlphaFoldDB" id="A0A1G6LMA6"/>
<proteinExistence type="inferred from homology"/>
<protein>
    <recommendedName>
        <fullName evidence="1">Putative competence-damage inducible protein</fullName>
    </recommendedName>
</protein>
<dbReference type="Gene3D" id="3.40.980.10">
    <property type="entry name" value="MoaB/Mog-like domain"/>
    <property type="match status" value="1"/>
</dbReference>
<dbReference type="PANTHER" id="PTHR13939:SF0">
    <property type="entry name" value="NMN AMIDOHYDROLASE-LIKE PROTEIN YFAY"/>
    <property type="match status" value="1"/>
</dbReference>
<dbReference type="NCBIfam" id="NF001813">
    <property type="entry name" value="PRK00549.1"/>
    <property type="match status" value="1"/>
</dbReference>
<dbReference type="PANTHER" id="PTHR13939">
    <property type="entry name" value="NICOTINAMIDE-NUCLEOTIDE AMIDOHYDROLASE PNCC"/>
    <property type="match status" value="1"/>
</dbReference>
<dbReference type="Gene3D" id="3.90.950.20">
    <property type="entry name" value="CinA-like"/>
    <property type="match status" value="1"/>
</dbReference>
<sequence>MKAEIIAVGSELLLGQIANTNGQFLSQQLACIGIDVHFHTVVGDNEHRLQSALVIADSRADLFILTGGLGPTKDDLTKEVVAHFCKRPLVYDLKSVRAMEDYFSSSGHPMTENNRKQALVIAQSTVLQNKHGLAPGMMYTRENGKMIVLLPGPPKEMKPMVLNELLPLLQGSSKQMMIKSRVLRFFGIGEATIAAKLDSLLQTQTNPTIAPLANNDEVTLRLTVKHADPIEADRRLDEVEEAICSQVGNYFYGYDDTSLAKEVYLRLKMRDWTIAVAESLTAGLFTSELATISGASRVLVGGVTAYSFSAKKSILGVSARTLTDEGMISEACAHEMALGVQALYQSDVAIALTGVAGPEEMEGQAVGTVWLAMKLPDSQMITKRLMINGHRQTIRARAVKYSLFYLLEHLKRGIGTK</sequence>
<name>A0A1G6LMA6_9BACI</name>
<dbReference type="SMART" id="SM00852">
    <property type="entry name" value="MoCF_biosynth"/>
    <property type="match status" value="1"/>
</dbReference>
<dbReference type="InterPro" id="IPR036425">
    <property type="entry name" value="MoaB/Mog-like_dom_sf"/>
</dbReference>
<feature type="domain" description="MoaB/Mog" evidence="2">
    <location>
        <begin position="4"/>
        <end position="171"/>
    </location>
</feature>
<dbReference type="SUPFAM" id="SSF53218">
    <property type="entry name" value="Molybdenum cofactor biosynthesis proteins"/>
    <property type="match status" value="1"/>
</dbReference>
<evidence type="ECO:0000259" key="2">
    <source>
        <dbReference type="SMART" id="SM00852"/>
    </source>
</evidence>
<dbReference type="CDD" id="cd00885">
    <property type="entry name" value="cinA"/>
    <property type="match status" value="1"/>
</dbReference>
<dbReference type="RefSeq" id="WP_090776161.1">
    <property type="nucleotide sequence ID" value="NZ_FMYM01000008.1"/>
</dbReference>
<accession>A0A1G6LMA6</accession>
<gene>
    <name evidence="1" type="primary">cinA</name>
    <name evidence="3" type="ORF">SAMN05421737_108160</name>
</gene>
<dbReference type="OrthoDB" id="9801454at2"/>
<dbReference type="HAMAP" id="MF_00226_B">
    <property type="entry name" value="CinA_B"/>
    <property type="match status" value="1"/>
</dbReference>
<dbReference type="Gene3D" id="3.30.70.2860">
    <property type="match status" value="1"/>
</dbReference>
<reference evidence="4" key="1">
    <citation type="submission" date="2016-09" db="EMBL/GenBank/DDBJ databases">
        <authorList>
            <person name="Varghese N."/>
            <person name="Submissions S."/>
        </authorList>
    </citation>
    <scope>NUCLEOTIDE SEQUENCE [LARGE SCALE GENOMIC DNA]</scope>
    <source>
        <strain evidence="4">25nlg</strain>
    </source>
</reference>
<dbReference type="InterPro" id="IPR050101">
    <property type="entry name" value="CinA"/>
</dbReference>
<dbReference type="InterPro" id="IPR001453">
    <property type="entry name" value="MoaB/Mog_dom"/>
</dbReference>
<dbReference type="EMBL" id="FMYM01000008">
    <property type="protein sequence ID" value="SDC43806.1"/>
    <property type="molecule type" value="Genomic_DNA"/>
</dbReference>
<keyword evidence="4" id="KW-1185">Reference proteome</keyword>
<evidence type="ECO:0000256" key="1">
    <source>
        <dbReference type="HAMAP-Rule" id="MF_00226"/>
    </source>
</evidence>
<evidence type="ECO:0000313" key="3">
    <source>
        <dbReference type="EMBL" id="SDC43806.1"/>
    </source>
</evidence>
<dbReference type="Proteomes" id="UP000242662">
    <property type="component" value="Unassembled WGS sequence"/>
</dbReference>
<comment type="similarity">
    <text evidence="1">Belongs to the CinA family.</text>
</comment>
<dbReference type="Pfam" id="PF18146">
    <property type="entry name" value="CinA_KH"/>
    <property type="match status" value="1"/>
</dbReference>
<dbReference type="PIRSF" id="PIRSF006728">
    <property type="entry name" value="CinA"/>
    <property type="match status" value="1"/>
</dbReference>
<dbReference type="InterPro" id="IPR008135">
    <property type="entry name" value="Competence-induced_CinA"/>
</dbReference>
<dbReference type="NCBIfam" id="TIGR00200">
    <property type="entry name" value="cinA_nterm"/>
    <property type="match status" value="1"/>
</dbReference>